<accession>A0AAP0GA63</accession>
<sequence length="595" mass="65936">MRSSIPAIRTAGANCTPTILSQKSRLSPSPATKLLKQTHAKLLRSGEIHDAVVAGKLISGIANSHPSNLPYALTFISHPCTPLNTFSWNSIIRGFAHSRSPEKSISVYGQMLAGGFPPNNYTYPFLLKASAHLDDRRIGLSLHATIIRRGLDGLDPFIQTSLISFHAVLVSVETAHQLFDESSQRDITSWNALIKGYAASGRHIKAIQMFHEMQDSGNVRGDEITMLTVVSACAHLGALEMGRWIHSYIDRNSLILTLNLRTALINMYSKCGEIDSAKTLFREMEEKDVRTWSVMIGGLALHGHAKEAFDLVEEMQRFEVLPDSVTITALLCACNHAGMVEQGRRIFSKMKEDYNIEPTIEHYGCIVALLGRAGRLEEAMGLIIRSSVKPDVVLWGSLLAACMVHKNTKMGEIVVKEILKLDPKNAGAHVFLSNLYAEFGKWDIVQKVRNSMKEQRIHKPPGLSLIEINGAVHEFLSGDSSHPQFSRIYMMLDEISKLVSLKGQNFPTGGVSFDINEEDKEVCLSQHSEKLAVAFGLISTSPGSVIRIIKNLRICRDCHAVMKMISEEFGRVIVVRDCNRFHHFGGGVCSCGDYW</sequence>
<evidence type="ECO:0000313" key="4">
    <source>
        <dbReference type="EMBL" id="KAK8947355.1"/>
    </source>
</evidence>
<organism evidence="4 5">
    <name type="scientific">Platanthera zijinensis</name>
    <dbReference type="NCBI Taxonomy" id="2320716"/>
    <lineage>
        <taxon>Eukaryota</taxon>
        <taxon>Viridiplantae</taxon>
        <taxon>Streptophyta</taxon>
        <taxon>Embryophyta</taxon>
        <taxon>Tracheophyta</taxon>
        <taxon>Spermatophyta</taxon>
        <taxon>Magnoliopsida</taxon>
        <taxon>Liliopsida</taxon>
        <taxon>Asparagales</taxon>
        <taxon>Orchidaceae</taxon>
        <taxon>Orchidoideae</taxon>
        <taxon>Orchideae</taxon>
        <taxon>Orchidinae</taxon>
        <taxon>Platanthera</taxon>
    </lineage>
</organism>
<dbReference type="Pfam" id="PF14432">
    <property type="entry name" value="DYW_deaminase"/>
    <property type="match status" value="1"/>
</dbReference>
<dbReference type="GO" id="GO:0003723">
    <property type="term" value="F:RNA binding"/>
    <property type="evidence" value="ECO:0007669"/>
    <property type="project" value="InterPro"/>
</dbReference>
<evidence type="ECO:0000256" key="2">
    <source>
        <dbReference type="PROSITE-ProRule" id="PRU00708"/>
    </source>
</evidence>
<dbReference type="InterPro" id="IPR046848">
    <property type="entry name" value="E_motif"/>
</dbReference>
<dbReference type="InterPro" id="IPR046960">
    <property type="entry name" value="PPR_At4g14850-like_plant"/>
</dbReference>
<feature type="repeat" description="PPR" evidence="2">
    <location>
        <begin position="323"/>
        <end position="353"/>
    </location>
</feature>
<dbReference type="GO" id="GO:0008270">
    <property type="term" value="F:zinc ion binding"/>
    <property type="evidence" value="ECO:0007669"/>
    <property type="project" value="InterPro"/>
</dbReference>
<feature type="domain" description="DYW" evidence="3">
    <location>
        <begin position="511"/>
        <end position="595"/>
    </location>
</feature>
<dbReference type="Proteomes" id="UP001418222">
    <property type="component" value="Unassembled WGS sequence"/>
</dbReference>
<dbReference type="PROSITE" id="PS51375">
    <property type="entry name" value="PPR"/>
    <property type="match status" value="4"/>
</dbReference>
<dbReference type="InterPro" id="IPR032867">
    <property type="entry name" value="DYW_dom"/>
</dbReference>
<dbReference type="FunFam" id="1.25.40.10:FF:000427">
    <property type="entry name" value="Pentatricopeptide repeat-containing protein chloroplastic"/>
    <property type="match status" value="1"/>
</dbReference>
<dbReference type="Pfam" id="PF20431">
    <property type="entry name" value="E_motif"/>
    <property type="match status" value="1"/>
</dbReference>
<gene>
    <name evidence="4" type="primary">PCMP-H14</name>
    <name evidence="4" type="ORF">KSP39_PZI006496</name>
</gene>
<dbReference type="Gene3D" id="1.25.40.10">
    <property type="entry name" value="Tetratricopeptide repeat domain"/>
    <property type="match status" value="3"/>
</dbReference>
<dbReference type="InterPro" id="IPR002885">
    <property type="entry name" value="PPR_rpt"/>
</dbReference>
<proteinExistence type="predicted"/>
<evidence type="ECO:0000313" key="5">
    <source>
        <dbReference type="Proteomes" id="UP001418222"/>
    </source>
</evidence>
<dbReference type="NCBIfam" id="TIGR00756">
    <property type="entry name" value="PPR"/>
    <property type="match status" value="5"/>
</dbReference>
<feature type="repeat" description="PPR" evidence="2">
    <location>
        <begin position="84"/>
        <end position="118"/>
    </location>
</feature>
<evidence type="ECO:0000259" key="3">
    <source>
        <dbReference type="Pfam" id="PF14432"/>
    </source>
</evidence>
<dbReference type="PANTHER" id="PTHR47926">
    <property type="entry name" value="PENTATRICOPEPTIDE REPEAT-CONTAINING PROTEIN"/>
    <property type="match status" value="1"/>
</dbReference>
<dbReference type="GO" id="GO:0009451">
    <property type="term" value="P:RNA modification"/>
    <property type="evidence" value="ECO:0007669"/>
    <property type="project" value="InterPro"/>
</dbReference>
<feature type="repeat" description="PPR" evidence="2">
    <location>
        <begin position="288"/>
        <end position="322"/>
    </location>
</feature>
<dbReference type="AlphaFoldDB" id="A0AAP0GA63"/>
<protein>
    <submittedName>
        <fullName evidence="4">Pentatricopeptide repeat-containing protein</fullName>
    </submittedName>
</protein>
<name>A0AAP0GA63_9ASPA</name>
<feature type="repeat" description="PPR" evidence="2">
    <location>
        <begin position="186"/>
        <end position="220"/>
    </location>
</feature>
<comment type="caution">
    <text evidence="4">The sequence shown here is derived from an EMBL/GenBank/DDBJ whole genome shotgun (WGS) entry which is preliminary data.</text>
</comment>
<dbReference type="FunFam" id="1.25.40.10:FF:000184">
    <property type="entry name" value="Pentatricopeptide repeat-containing protein, chloroplastic"/>
    <property type="match status" value="1"/>
</dbReference>
<dbReference type="PANTHER" id="PTHR47926:SF537">
    <property type="entry name" value="PENTACOTRIPEPTIDE-REPEAT REGION OF PRORP DOMAIN-CONTAINING PROTEIN"/>
    <property type="match status" value="1"/>
</dbReference>
<evidence type="ECO:0000256" key="1">
    <source>
        <dbReference type="ARBA" id="ARBA00022737"/>
    </source>
</evidence>
<reference evidence="4 5" key="1">
    <citation type="journal article" date="2022" name="Nat. Plants">
        <title>Genomes of leafy and leafless Platanthera orchids illuminate the evolution of mycoheterotrophy.</title>
        <authorList>
            <person name="Li M.H."/>
            <person name="Liu K.W."/>
            <person name="Li Z."/>
            <person name="Lu H.C."/>
            <person name="Ye Q.L."/>
            <person name="Zhang D."/>
            <person name="Wang J.Y."/>
            <person name="Li Y.F."/>
            <person name="Zhong Z.M."/>
            <person name="Liu X."/>
            <person name="Yu X."/>
            <person name="Liu D.K."/>
            <person name="Tu X.D."/>
            <person name="Liu B."/>
            <person name="Hao Y."/>
            <person name="Liao X.Y."/>
            <person name="Jiang Y.T."/>
            <person name="Sun W.H."/>
            <person name="Chen J."/>
            <person name="Chen Y.Q."/>
            <person name="Ai Y."/>
            <person name="Zhai J.W."/>
            <person name="Wu S.S."/>
            <person name="Zhou Z."/>
            <person name="Hsiao Y.Y."/>
            <person name="Wu W.L."/>
            <person name="Chen Y.Y."/>
            <person name="Lin Y.F."/>
            <person name="Hsu J.L."/>
            <person name="Li C.Y."/>
            <person name="Wang Z.W."/>
            <person name="Zhao X."/>
            <person name="Zhong W.Y."/>
            <person name="Ma X.K."/>
            <person name="Ma L."/>
            <person name="Huang J."/>
            <person name="Chen G.Z."/>
            <person name="Huang M.Z."/>
            <person name="Huang L."/>
            <person name="Peng D.H."/>
            <person name="Luo Y.B."/>
            <person name="Zou S.Q."/>
            <person name="Chen S.P."/>
            <person name="Lan S."/>
            <person name="Tsai W.C."/>
            <person name="Van de Peer Y."/>
            <person name="Liu Z.J."/>
        </authorList>
    </citation>
    <scope>NUCLEOTIDE SEQUENCE [LARGE SCALE GENOMIC DNA]</scope>
    <source>
        <strain evidence="4">Lor287</strain>
    </source>
</reference>
<dbReference type="EMBL" id="JBBWWQ010000005">
    <property type="protein sequence ID" value="KAK8947355.1"/>
    <property type="molecule type" value="Genomic_DNA"/>
</dbReference>
<keyword evidence="5" id="KW-1185">Reference proteome</keyword>
<dbReference type="Pfam" id="PF13041">
    <property type="entry name" value="PPR_2"/>
    <property type="match status" value="3"/>
</dbReference>
<keyword evidence="1" id="KW-0677">Repeat</keyword>
<dbReference type="InterPro" id="IPR011990">
    <property type="entry name" value="TPR-like_helical_dom_sf"/>
</dbReference>